<reference evidence="5 6" key="1">
    <citation type="journal article" date="2019" name="Nat. Med.">
        <title>A library of human gut bacterial isolates paired with longitudinal multiomics data enables mechanistic microbiome research.</title>
        <authorList>
            <person name="Poyet M."/>
            <person name="Groussin M."/>
            <person name="Gibbons S.M."/>
            <person name="Avila-Pacheco J."/>
            <person name="Jiang X."/>
            <person name="Kearney S.M."/>
            <person name="Perrotta A.R."/>
            <person name="Berdy B."/>
            <person name="Zhao S."/>
            <person name="Lieberman T.D."/>
            <person name="Swanson P.K."/>
            <person name="Smith M."/>
            <person name="Roesemann S."/>
            <person name="Alexander J.E."/>
            <person name="Rich S.A."/>
            <person name="Livny J."/>
            <person name="Vlamakis H."/>
            <person name="Clish C."/>
            <person name="Bullock K."/>
            <person name="Deik A."/>
            <person name="Scott J."/>
            <person name="Pierce K.A."/>
            <person name="Xavier R.J."/>
            <person name="Alm E.J."/>
        </authorList>
    </citation>
    <scope>NUCLEOTIDE SEQUENCE [LARGE SCALE GENOMIC DNA]</scope>
    <source>
        <strain evidence="5 6">BIOML-A2</strain>
    </source>
</reference>
<dbReference type="Pfam" id="PF13102">
    <property type="entry name" value="Phage_int_SAM_5"/>
    <property type="match status" value="1"/>
</dbReference>
<dbReference type="InterPro" id="IPR035386">
    <property type="entry name" value="Arm-DNA-bind_5"/>
</dbReference>
<sequence length="428" mass="49707">MATFKAEVYKHQKRSDGTWNVKIRVTHNRQKKYLSTPIYVKQDDITRSSFKLKKNITDKTDKVIEEYEAICTELGLKLKSMPIDDLIKELENGVKPKVENIDFIAFAVRKIKEMEEDGHGGSARSYKTTIESLKRFIKRDTLAISEITSVFMEDYEKWLKDRKPLSNRVLGDRALSLYPGYIRALHNLAKKEYNDEEMGIIRIPWSPFQKYHVKKPTPAKKRNLSAEMIRKILTLPDQPSTNIGCTRVNLARDVFALSFYLIGMNTVDLYNCDCIADGRITYQRTKTRGRRSDKAEISVKIEPEVMPLIEKYRDKTGRRVFKFYKMYASKDCLNTAVNKGLKKIGGILGIDDLEFYAARHSWATIARNDLRINKYVVHEALNHVDDAMKVTDMYLEKDYSQNDDANRRVITYVLTGDNGVKKRKNKRE</sequence>
<dbReference type="EMBL" id="VWFC01000003">
    <property type="protein sequence ID" value="KAB1329738.1"/>
    <property type="molecule type" value="Genomic_DNA"/>
</dbReference>
<name>A0A6A1XXX1_BACOV</name>
<dbReference type="GO" id="GO:0006310">
    <property type="term" value="P:DNA recombination"/>
    <property type="evidence" value="ECO:0007669"/>
    <property type="project" value="UniProtKB-KW"/>
</dbReference>
<feature type="domain" description="Arm DNA-binding" evidence="4">
    <location>
        <begin position="9"/>
        <end position="74"/>
    </location>
</feature>
<dbReference type="InterPro" id="IPR025269">
    <property type="entry name" value="SAM-like_dom"/>
</dbReference>
<dbReference type="InterPro" id="IPR010998">
    <property type="entry name" value="Integrase_recombinase_N"/>
</dbReference>
<keyword evidence="2" id="KW-0233">DNA recombination</keyword>
<organism evidence="5 6">
    <name type="scientific">Bacteroides ovatus</name>
    <dbReference type="NCBI Taxonomy" id="28116"/>
    <lineage>
        <taxon>Bacteria</taxon>
        <taxon>Pseudomonadati</taxon>
        <taxon>Bacteroidota</taxon>
        <taxon>Bacteroidia</taxon>
        <taxon>Bacteroidales</taxon>
        <taxon>Bacteroidaceae</taxon>
        <taxon>Bacteroides</taxon>
    </lineage>
</organism>
<accession>A0A6A1XXX1</accession>
<gene>
    <name evidence="5" type="ORF">F3B53_03505</name>
</gene>
<evidence type="ECO:0000256" key="2">
    <source>
        <dbReference type="ARBA" id="ARBA00023172"/>
    </source>
</evidence>
<dbReference type="InterPro" id="IPR013762">
    <property type="entry name" value="Integrase-like_cat_sf"/>
</dbReference>
<comment type="caution">
    <text evidence="5">The sequence shown here is derived from an EMBL/GenBank/DDBJ whole genome shotgun (WGS) entry which is preliminary data.</text>
</comment>
<feature type="domain" description="Phage integrase SAM-like" evidence="3">
    <location>
        <begin position="102"/>
        <end position="192"/>
    </location>
</feature>
<evidence type="ECO:0000313" key="5">
    <source>
        <dbReference type="EMBL" id="KAB1329738.1"/>
    </source>
</evidence>
<dbReference type="GO" id="GO:0015074">
    <property type="term" value="P:DNA integration"/>
    <property type="evidence" value="ECO:0007669"/>
    <property type="project" value="InterPro"/>
</dbReference>
<dbReference type="Proteomes" id="UP000375690">
    <property type="component" value="Unassembled WGS sequence"/>
</dbReference>
<evidence type="ECO:0000259" key="3">
    <source>
        <dbReference type="Pfam" id="PF13102"/>
    </source>
</evidence>
<dbReference type="Gene3D" id="1.10.150.130">
    <property type="match status" value="1"/>
</dbReference>
<dbReference type="Pfam" id="PF17293">
    <property type="entry name" value="Arm-DNA-bind_5"/>
    <property type="match status" value="1"/>
</dbReference>
<evidence type="ECO:0000259" key="4">
    <source>
        <dbReference type="Pfam" id="PF17293"/>
    </source>
</evidence>
<evidence type="ECO:0000313" key="6">
    <source>
        <dbReference type="Proteomes" id="UP000375690"/>
    </source>
</evidence>
<keyword evidence="1" id="KW-0238">DNA-binding</keyword>
<dbReference type="Gene3D" id="1.10.443.10">
    <property type="entry name" value="Intergrase catalytic core"/>
    <property type="match status" value="1"/>
</dbReference>
<dbReference type="PANTHER" id="PTHR30349:SF64">
    <property type="entry name" value="PROPHAGE INTEGRASE INTD-RELATED"/>
    <property type="match status" value="1"/>
</dbReference>
<dbReference type="InterPro" id="IPR050090">
    <property type="entry name" value="Tyrosine_recombinase_XerCD"/>
</dbReference>
<evidence type="ECO:0000256" key="1">
    <source>
        <dbReference type="ARBA" id="ARBA00023125"/>
    </source>
</evidence>
<dbReference type="InterPro" id="IPR011010">
    <property type="entry name" value="DNA_brk_join_enz"/>
</dbReference>
<protein>
    <submittedName>
        <fullName evidence="5">Site-specific integrase</fullName>
    </submittedName>
</protein>
<dbReference type="SUPFAM" id="SSF56349">
    <property type="entry name" value="DNA breaking-rejoining enzymes"/>
    <property type="match status" value="1"/>
</dbReference>
<proteinExistence type="predicted"/>
<dbReference type="PANTHER" id="PTHR30349">
    <property type="entry name" value="PHAGE INTEGRASE-RELATED"/>
    <property type="match status" value="1"/>
</dbReference>
<dbReference type="AlphaFoldDB" id="A0A6A1XXX1"/>
<dbReference type="GO" id="GO:0003677">
    <property type="term" value="F:DNA binding"/>
    <property type="evidence" value="ECO:0007669"/>
    <property type="project" value="UniProtKB-KW"/>
</dbReference>